<dbReference type="PANTHER" id="PTHR33515:SF1">
    <property type="entry name" value="RIBOSOME-BINDING FACTOR A, CHLOROPLASTIC-RELATED"/>
    <property type="match status" value="1"/>
</dbReference>
<dbReference type="SUPFAM" id="SSF89919">
    <property type="entry name" value="Ribosome-binding factor A, RbfA"/>
    <property type="match status" value="1"/>
</dbReference>
<dbReference type="Pfam" id="PF02033">
    <property type="entry name" value="RBFA"/>
    <property type="match status" value="1"/>
</dbReference>
<evidence type="ECO:0000256" key="1">
    <source>
        <dbReference type="ARBA" id="ARBA00022517"/>
    </source>
</evidence>
<dbReference type="HAMAP" id="MF_00003">
    <property type="entry name" value="RbfA"/>
    <property type="match status" value="1"/>
</dbReference>
<protein>
    <recommendedName>
        <fullName evidence="2">Ribosome-binding factor A</fullName>
    </recommendedName>
</protein>
<name>A0A7V3ZSE3_UNCW3</name>
<dbReference type="GO" id="GO:0043024">
    <property type="term" value="F:ribosomal small subunit binding"/>
    <property type="evidence" value="ECO:0007669"/>
    <property type="project" value="TreeGrafter"/>
</dbReference>
<sequence>MKPYKRSERIGPLLLEVISEIFRNKINDPRLNNIWIYNVEVSSDLKKATVYYSIIKEGKEEDIGKALKKAAGYIKKKISKMVFIRELPEIEFRKVEEREKDGWIH</sequence>
<evidence type="ECO:0000256" key="2">
    <source>
        <dbReference type="HAMAP-Rule" id="MF_00003"/>
    </source>
</evidence>
<evidence type="ECO:0000313" key="3">
    <source>
        <dbReference type="EMBL" id="HGK53472.1"/>
    </source>
</evidence>
<dbReference type="NCBIfam" id="TIGR00082">
    <property type="entry name" value="rbfA"/>
    <property type="match status" value="1"/>
</dbReference>
<comment type="similarity">
    <text evidence="2">Belongs to the RbfA family.</text>
</comment>
<proteinExistence type="inferred from homology"/>
<dbReference type="EMBL" id="DTDP01000015">
    <property type="protein sequence ID" value="HGK53472.1"/>
    <property type="molecule type" value="Genomic_DNA"/>
</dbReference>
<dbReference type="GO" id="GO:0005829">
    <property type="term" value="C:cytosol"/>
    <property type="evidence" value="ECO:0007669"/>
    <property type="project" value="TreeGrafter"/>
</dbReference>
<dbReference type="AlphaFoldDB" id="A0A7V3ZSE3"/>
<comment type="caution">
    <text evidence="3">The sequence shown here is derived from an EMBL/GenBank/DDBJ whole genome shotgun (WGS) entry which is preliminary data.</text>
</comment>
<dbReference type="GO" id="GO:0030490">
    <property type="term" value="P:maturation of SSU-rRNA"/>
    <property type="evidence" value="ECO:0007669"/>
    <property type="project" value="UniProtKB-UniRule"/>
</dbReference>
<reference evidence="3" key="1">
    <citation type="journal article" date="2020" name="mSystems">
        <title>Genome- and Community-Level Interaction Insights into Carbon Utilization and Element Cycling Functions of Hydrothermarchaeota in Hydrothermal Sediment.</title>
        <authorList>
            <person name="Zhou Z."/>
            <person name="Liu Y."/>
            <person name="Xu W."/>
            <person name="Pan J."/>
            <person name="Luo Z.H."/>
            <person name="Li M."/>
        </authorList>
    </citation>
    <scope>NUCLEOTIDE SEQUENCE [LARGE SCALE GENOMIC DNA]</scope>
    <source>
        <strain evidence="3">SpSt-695</strain>
    </source>
</reference>
<dbReference type="InterPro" id="IPR000238">
    <property type="entry name" value="RbfA"/>
</dbReference>
<dbReference type="InterPro" id="IPR015946">
    <property type="entry name" value="KH_dom-like_a/b"/>
</dbReference>
<comment type="subunit">
    <text evidence="2">Monomer. Binds 30S ribosomal subunits, but not 50S ribosomal subunits or 70S ribosomes.</text>
</comment>
<organism evidence="3">
    <name type="scientific">candidate division WOR-3 bacterium</name>
    <dbReference type="NCBI Taxonomy" id="2052148"/>
    <lineage>
        <taxon>Bacteria</taxon>
        <taxon>Bacteria division WOR-3</taxon>
    </lineage>
</organism>
<dbReference type="InterPro" id="IPR023799">
    <property type="entry name" value="RbfA_dom_sf"/>
</dbReference>
<keyword evidence="1 2" id="KW-0690">Ribosome biogenesis</keyword>
<keyword evidence="2" id="KW-0963">Cytoplasm</keyword>
<comment type="function">
    <text evidence="2">One of several proteins that assist in the late maturation steps of the functional core of the 30S ribosomal subunit. Associates with free 30S ribosomal subunits (but not with 30S subunits that are part of 70S ribosomes or polysomes). Required for efficient processing of 16S rRNA. May interact with the 5'-terminal helix region of 16S rRNA.</text>
</comment>
<dbReference type="PANTHER" id="PTHR33515">
    <property type="entry name" value="RIBOSOME-BINDING FACTOR A, CHLOROPLASTIC-RELATED"/>
    <property type="match status" value="1"/>
</dbReference>
<gene>
    <name evidence="2 3" type="primary">rbfA</name>
    <name evidence="3" type="ORF">ENU72_00400</name>
</gene>
<accession>A0A7V3ZSE3</accession>
<dbReference type="Gene3D" id="3.30.300.20">
    <property type="match status" value="1"/>
</dbReference>
<comment type="subcellular location">
    <subcellularLocation>
        <location evidence="2">Cytoplasm</location>
    </subcellularLocation>
</comment>